<dbReference type="InterPro" id="IPR059106">
    <property type="entry name" value="WHD_MalT"/>
</dbReference>
<dbReference type="Proteomes" id="UP001183202">
    <property type="component" value="Unassembled WGS sequence"/>
</dbReference>
<dbReference type="SUPFAM" id="SSF48452">
    <property type="entry name" value="TPR-like"/>
    <property type="match status" value="1"/>
</dbReference>
<dbReference type="InterPro" id="IPR016032">
    <property type="entry name" value="Sig_transdc_resp-reg_C-effctor"/>
</dbReference>
<dbReference type="Gene3D" id="3.40.50.300">
    <property type="entry name" value="P-loop containing nucleotide triphosphate hydrolases"/>
    <property type="match status" value="1"/>
</dbReference>
<dbReference type="Gene3D" id="1.10.10.10">
    <property type="entry name" value="Winged helix-like DNA-binding domain superfamily/Winged helix DNA-binding domain"/>
    <property type="match status" value="1"/>
</dbReference>
<keyword evidence="7" id="KW-1185">Reference proteome</keyword>
<evidence type="ECO:0000256" key="4">
    <source>
        <dbReference type="SAM" id="MobiDB-lite"/>
    </source>
</evidence>
<dbReference type="Gene3D" id="1.25.40.10">
    <property type="entry name" value="Tetratricopeptide repeat domain"/>
    <property type="match status" value="1"/>
</dbReference>
<feature type="region of interest" description="Disordered" evidence="4">
    <location>
        <begin position="1"/>
        <end position="20"/>
    </location>
</feature>
<organism evidence="6 7">
    <name type="scientific">Pseudonocardia charpentierae</name>
    <dbReference type="NCBI Taxonomy" id="3075545"/>
    <lineage>
        <taxon>Bacteria</taxon>
        <taxon>Bacillati</taxon>
        <taxon>Actinomycetota</taxon>
        <taxon>Actinomycetes</taxon>
        <taxon>Pseudonocardiales</taxon>
        <taxon>Pseudonocardiaceae</taxon>
        <taxon>Pseudonocardia</taxon>
    </lineage>
</organism>
<dbReference type="PROSITE" id="PS50043">
    <property type="entry name" value="HTH_LUXR_2"/>
    <property type="match status" value="1"/>
</dbReference>
<keyword evidence="1" id="KW-0805">Transcription regulation</keyword>
<keyword evidence="3" id="KW-0804">Transcription</keyword>
<dbReference type="InterPro" id="IPR000792">
    <property type="entry name" value="Tscrpt_reg_LuxR_C"/>
</dbReference>
<evidence type="ECO:0000256" key="3">
    <source>
        <dbReference type="ARBA" id="ARBA00023163"/>
    </source>
</evidence>
<dbReference type="InterPro" id="IPR036388">
    <property type="entry name" value="WH-like_DNA-bd_sf"/>
</dbReference>
<sequence>MGRPPERADVPQPGGLLRTKLTVPRPRPAALPRTELIEHLSAVSAPGRLTLVVAGAGWGKSTLLASWVDRQPDAHRHAWLSVDEGDNDIVRFWSYVIAALGAHDPGSLAASARLLAAPGVTVVDEVVPALLNELSVVTEPLTLVVDDYHVLTNVEVHRSMQLLVEQQPSGLRLVIASRTTPALPLTRSRGQGRLAELTVAQLRLSASDAAELLRRETGTKRAPAEVDLLHARTEGWLAGLHLAALSLRTHAEHTVEIAAGFGGDDRFVGEYLHTEVLAQLPDDLRLFLRRSAVVDRFCPDLCDTLTGRSDSAELLARAERAHLFLVPLDTRGEWYRYHHLFADVLRQELHRAEPDVVPQLHRHAADWFADHDLPLDAVRHALTSGDTVRAAELVAEHGPVAALQGYADTALGWLQSLGEDAWTTDVRLCLAGMTVATLASRPAELVRWTDLAQTVLDRSDLEPDLEDEVRFRLALAQWSIASFAGDSVTALHHAENVERLAEGGSPVRRLGGLSAVGLSRLRAGRLQAADVALTRAGALAHELGNDLGVMTIRGAQSVIAAVGGSAHEAERLAAEADGRSQVHALAEHYDRFYVPLARGWLALERGDMEPARDLLRRALQLVRRSPLLVDTAEVLTVLAVVEHRLGDAEAGRRHLVEAQQLLERCPDPGHLLVDPRRTSLNPSPPVPPMPLSLREIDVIVLVAEGFTSQQIGARLGLSRRTVEAHLATIYRKIGVKRRGAAARYAVEQGLAPARS</sequence>
<evidence type="ECO:0000259" key="5">
    <source>
        <dbReference type="PROSITE" id="PS50043"/>
    </source>
</evidence>
<evidence type="ECO:0000256" key="1">
    <source>
        <dbReference type="ARBA" id="ARBA00023015"/>
    </source>
</evidence>
<dbReference type="Pfam" id="PF00196">
    <property type="entry name" value="GerE"/>
    <property type="match status" value="1"/>
</dbReference>
<dbReference type="InterPro" id="IPR027417">
    <property type="entry name" value="P-loop_NTPase"/>
</dbReference>
<feature type="domain" description="HTH luxR-type" evidence="5">
    <location>
        <begin position="684"/>
        <end position="749"/>
    </location>
</feature>
<evidence type="ECO:0000313" key="7">
    <source>
        <dbReference type="Proteomes" id="UP001183202"/>
    </source>
</evidence>
<dbReference type="SUPFAM" id="SSF52540">
    <property type="entry name" value="P-loop containing nucleoside triphosphate hydrolases"/>
    <property type="match status" value="1"/>
</dbReference>
<evidence type="ECO:0000313" key="6">
    <source>
        <dbReference type="EMBL" id="MDT0350236.1"/>
    </source>
</evidence>
<dbReference type="EMBL" id="JAVREJ010000007">
    <property type="protein sequence ID" value="MDT0350236.1"/>
    <property type="molecule type" value="Genomic_DNA"/>
</dbReference>
<dbReference type="SMART" id="SM00421">
    <property type="entry name" value="HTH_LUXR"/>
    <property type="match status" value="1"/>
</dbReference>
<dbReference type="PRINTS" id="PR00038">
    <property type="entry name" value="HTHLUXR"/>
</dbReference>
<name>A0ABU2N943_9PSEU</name>
<gene>
    <name evidence="6" type="ORF">RM445_11945</name>
</gene>
<dbReference type="Pfam" id="PF25873">
    <property type="entry name" value="WHD_MalT"/>
    <property type="match status" value="1"/>
</dbReference>
<dbReference type="SUPFAM" id="SSF46894">
    <property type="entry name" value="C-terminal effector domain of the bipartite response regulators"/>
    <property type="match status" value="1"/>
</dbReference>
<dbReference type="InterPro" id="IPR011990">
    <property type="entry name" value="TPR-like_helical_dom_sf"/>
</dbReference>
<accession>A0ABU2N943</accession>
<protein>
    <submittedName>
        <fullName evidence="6">LuxR C-terminal-related transcriptional regulator</fullName>
    </submittedName>
</protein>
<dbReference type="RefSeq" id="WP_311556271.1">
    <property type="nucleotide sequence ID" value="NZ_JAVREJ010000007.1"/>
</dbReference>
<dbReference type="PANTHER" id="PTHR44688">
    <property type="entry name" value="DNA-BINDING TRANSCRIPTIONAL ACTIVATOR DEVR_DOSR"/>
    <property type="match status" value="1"/>
</dbReference>
<dbReference type="PANTHER" id="PTHR44688:SF16">
    <property type="entry name" value="DNA-BINDING TRANSCRIPTIONAL ACTIVATOR DEVR_DOSR"/>
    <property type="match status" value="1"/>
</dbReference>
<comment type="caution">
    <text evidence="6">The sequence shown here is derived from an EMBL/GenBank/DDBJ whole genome shotgun (WGS) entry which is preliminary data.</text>
</comment>
<evidence type="ECO:0000256" key="2">
    <source>
        <dbReference type="ARBA" id="ARBA00023125"/>
    </source>
</evidence>
<reference evidence="7" key="1">
    <citation type="submission" date="2023-07" db="EMBL/GenBank/DDBJ databases">
        <title>30 novel species of actinomycetes from the DSMZ collection.</title>
        <authorList>
            <person name="Nouioui I."/>
        </authorList>
    </citation>
    <scope>NUCLEOTIDE SEQUENCE [LARGE SCALE GENOMIC DNA]</scope>
    <source>
        <strain evidence="7">DSM 45834</strain>
    </source>
</reference>
<keyword evidence="2" id="KW-0238">DNA-binding</keyword>
<proteinExistence type="predicted"/>
<dbReference type="CDD" id="cd06170">
    <property type="entry name" value="LuxR_C_like"/>
    <property type="match status" value="1"/>
</dbReference>